<dbReference type="PANTHER" id="PTHR14388">
    <property type="entry name" value="T CELL-SPECIFIC ADAPTER PROTEIN TSAD"/>
    <property type="match status" value="1"/>
</dbReference>
<dbReference type="Pfam" id="PF00017">
    <property type="entry name" value="SH2"/>
    <property type="match status" value="1"/>
</dbReference>
<keyword evidence="1 2" id="KW-0727">SH2 domain</keyword>
<dbReference type="InterPro" id="IPR036860">
    <property type="entry name" value="SH2_dom_sf"/>
</dbReference>
<evidence type="ECO:0000256" key="2">
    <source>
        <dbReference type="PROSITE-ProRule" id="PRU00191"/>
    </source>
</evidence>
<gene>
    <name evidence="6" type="primary">SH2D4A</name>
</gene>
<dbReference type="PROSITE" id="PS50001">
    <property type="entry name" value="SH2"/>
    <property type="match status" value="1"/>
</dbReference>
<feature type="compositionally biased region" description="Basic and acidic residues" evidence="3">
    <location>
        <begin position="196"/>
        <end position="251"/>
    </location>
</feature>
<name>A0AA97JZG0_EUBMA</name>
<dbReference type="FunFam" id="3.30.505.10:FF:000034">
    <property type="entry name" value="SH2 domain-containing protein 4A"/>
    <property type="match status" value="1"/>
</dbReference>
<evidence type="ECO:0000256" key="1">
    <source>
        <dbReference type="ARBA" id="ARBA00022999"/>
    </source>
</evidence>
<dbReference type="GeneID" id="129337428"/>
<reference evidence="6" key="1">
    <citation type="submission" date="2025-08" db="UniProtKB">
        <authorList>
            <consortium name="RefSeq"/>
        </authorList>
    </citation>
    <scope>IDENTIFICATION</scope>
    <source>
        <tissue evidence="6">Blood</tissue>
    </source>
</reference>
<feature type="compositionally biased region" description="Pro residues" evidence="3">
    <location>
        <begin position="277"/>
        <end position="288"/>
    </location>
</feature>
<dbReference type="PANTHER" id="PTHR14388:SF5">
    <property type="entry name" value="SH2 DOMAIN-CONTAINING PROTEIN 4A"/>
    <property type="match status" value="1"/>
</dbReference>
<dbReference type="SMART" id="SM00252">
    <property type="entry name" value="SH2"/>
    <property type="match status" value="1"/>
</dbReference>
<feature type="region of interest" description="Disordered" evidence="3">
    <location>
        <begin position="110"/>
        <end position="166"/>
    </location>
</feature>
<dbReference type="Proteomes" id="UP001190640">
    <property type="component" value="Chromosome 11"/>
</dbReference>
<dbReference type="GO" id="GO:0005737">
    <property type="term" value="C:cytoplasm"/>
    <property type="evidence" value="ECO:0007669"/>
    <property type="project" value="TreeGrafter"/>
</dbReference>
<sequence length="449" mass="50666">MLKQILSDMYVDPELLAELSEEQKQILFFKMRQEQIRRWKDREAAATLEEASRKERRAHERSVQWKLGADGDVWVWVMGEHSLDKPYHLLCGELIAKREKRQLLQEAEALRGSSEARAEPSAASPLRLTPAARPGMEGPSGAQEGAIEAPAAERASDQEGLQTAVRKSRGVEEMLADSISQSWKYYFQQQRKETQTRTTMKEHQALNPVDDKSVQNADKEDAVWQESLKRSKAADERRRSLAKQARDDYKRLSLQGKHKGRATDVSGPFKTGEQRRPLPPPPPLPPKPKNLASRLANGSPARKQGFQRSASGSTQESIIQWFKEEQLPLRAGFEKATDSVAPWFHGILTTKNAEDLLSNSAPGTFLIRVSEKIQGYVLSYRSAEGYKHFLIDASGESCSFLGVDRLQHSRLADLVEYHKDEAITSLGKELLLYPCGQQGQEPDYLDLFE</sequence>
<evidence type="ECO:0000259" key="4">
    <source>
        <dbReference type="PROSITE" id="PS50001"/>
    </source>
</evidence>
<dbReference type="GO" id="GO:0019902">
    <property type="term" value="F:phosphatase binding"/>
    <property type="evidence" value="ECO:0007669"/>
    <property type="project" value="TreeGrafter"/>
</dbReference>
<organism evidence="5 6">
    <name type="scientific">Eublepharis macularius</name>
    <name type="common">Leopard gecko</name>
    <name type="synonym">Cyrtodactylus macularius</name>
    <dbReference type="NCBI Taxonomy" id="481883"/>
    <lineage>
        <taxon>Eukaryota</taxon>
        <taxon>Metazoa</taxon>
        <taxon>Chordata</taxon>
        <taxon>Craniata</taxon>
        <taxon>Vertebrata</taxon>
        <taxon>Euteleostomi</taxon>
        <taxon>Lepidosauria</taxon>
        <taxon>Squamata</taxon>
        <taxon>Bifurcata</taxon>
        <taxon>Gekkota</taxon>
        <taxon>Eublepharidae</taxon>
        <taxon>Eublepharinae</taxon>
        <taxon>Eublepharis</taxon>
    </lineage>
</organism>
<dbReference type="Gene3D" id="3.30.505.10">
    <property type="entry name" value="SH2 domain"/>
    <property type="match status" value="1"/>
</dbReference>
<dbReference type="SUPFAM" id="SSF55550">
    <property type="entry name" value="SH2 domain"/>
    <property type="match status" value="1"/>
</dbReference>
<proteinExistence type="predicted"/>
<evidence type="ECO:0000313" key="5">
    <source>
        <dbReference type="Proteomes" id="UP001190640"/>
    </source>
</evidence>
<dbReference type="AlphaFoldDB" id="A0AA97JZG0"/>
<evidence type="ECO:0000256" key="3">
    <source>
        <dbReference type="SAM" id="MobiDB-lite"/>
    </source>
</evidence>
<dbReference type="InterPro" id="IPR000980">
    <property type="entry name" value="SH2"/>
</dbReference>
<dbReference type="RefSeq" id="XP_054847050.1">
    <property type="nucleotide sequence ID" value="XM_054991075.1"/>
</dbReference>
<dbReference type="KEGG" id="emc:129337428"/>
<feature type="region of interest" description="Disordered" evidence="3">
    <location>
        <begin position="196"/>
        <end position="312"/>
    </location>
</feature>
<keyword evidence="5" id="KW-1185">Reference proteome</keyword>
<evidence type="ECO:0000313" key="6">
    <source>
        <dbReference type="RefSeq" id="XP_054847050.1"/>
    </source>
</evidence>
<dbReference type="CTD" id="63898"/>
<feature type="domain" description="SH2" evidence="4">
    <location>
        <begin position="343"/>
        <end position="435"/>
    </location>
</feature>
<feature type="compositionally biased region" description="Low complexity" evidence="3">
    <location>
        <begin position="113"/>
        <end position="125"/>
    </location>
</feature>
<accession>A0AA97JZG0</accession>
<protein>
    <submittedName>
        <fullName evidence="6">SH2 domain-containing protein 4A</fullName>
    </submittedName>
</protein>
<dbReference type="PRINTS" id="PR00401">
    <property type="entry name" value="SH2DOMAIN"/>
</dbReference>